<organism evidence="1 2">
    <name type="scientific">Peptococcus niger</name>
    <dbReference type="NCBI Taxonomy" id="2741"/>
    <lineage>
        <taxon>Bacteria</taxon>
        <taxon>Bacillati</taxon>
        <taxon>Bacillota</taxon>
        <taxon>Clostridia</taxon>
        <taxon>Eubacteriales</taxon>
        <taxon>Peptococcaceae</taxon>
        <taxon>Peptococcus</taxon>
    </lineage>
</organism>
<evidence type="ECO:0000313" key="1">
    <source>
        <dbReference type="EMBL" id="SDD11628.1"/>
    </source>
</evidence>
<name>A0A1G6S441_PEPNI</name>
<sequence>MKLVAEAVFLGGTTGKSKNGNQFGILRFADKSDGSLLSAFTDDLSVQYSLKQFKPHTLIVEYTENGNFKSMSYVSAEEIKQ</sequence>
<dbReference type="AlphaFoldDB" id="A0A1G6S441"/>
<dbReference type="Proteomes" id="UP000198995">
    <property type="component" value="Unassembled WGS sequence"/>
</dbReference>
<gene>
    <name evidence="1" type="ORF">SAMN04489866_101220</name>
</gene>
<keyword evidence="2" id="KW-1185">Reference proteome</keyword>
<dbReference type="RefSeq" id="WP_091790908.1">
    <property type="nucleotide sequence ID" value="NZ_FNAF01000001.1"/>
</dbReference>
<dbReference type="EMBL" id="FNAF01000001">
    <property type="protein sequence ID" value="SDD11628.1"/>
    <property type="molecule type" value="Genomic_DNA"/>
</dbReference>
<dbReference type="STRING" id="2741.SAMN04489866_101220"/>
<protein>
    <submittedName>
        <fullName evidence="1">Uncharacterized protein</fullName>
    </submittedName>
</protein>
<evidence type="ECO:0000313" key="2">
    <source>
        <dbReference type="Proteomes" id="UP000198995"/>
    </source>
</evidence>
<reference evidence="1 2" key="1">
    <citation type="submission" date="2016-10" db="EMBL/GenBank/DDBJ databases">
        <authorList>
            <person name="de Groot N.N."/>
        </authorList>
    </citation>
    <scope>NUCLEOTIDE SEQUENCE [LARGE SCALE GENOMIC DNA]</scope>
    <source>
        <strain evidence="1 2">DSM 20475</strain>
    </source>
</reference>
<proteinExistence type="predicted"/>
<accession>A0A1G6S441</accession>